<dbReference type="AlphaFoldDB" id="A0A5B0MK02"/>
<evidence type="ECO:0000313" key="2">
    <source>
        <dbReference type="EMBL" id="KAA1077041.1"/>
    </source>
</evidence>
<dbReference type="EMBL" id="VDEP01000465">
    <property type="protein sequence ID" value="KAA1077041.1"/>
    <property type="molecule type" value="Genomic_DNA"/>
</dbReference>
<accession>A0A5B0MK02</accession>
<feature type="compositionally biased region" description="Basic residues" evidence="1">
    <location>
        <begin position="268"/>
        <end position="277"/>
    </location>
</feature>
<comment type="caution">
    <text evidence="2">The sequence shown here is derived from an EMBL/GenBank/DDBJ whole genome shotgun (WGS) entry which is preliminary data.</text>
</comment>
<feature type="compositionally biased region" description="Basic and acidic residues" evidence="1">
    <location>
        <begin position="243"/>
        <end position="264"/>
    </location>
</feature>
<sequence>MSWYSLRSSTWSTSQAGRPSNDGSIGRSGLGMGSDSPSLPGLPTRTHLLPSGKPPPPTPPPNIPPPPPPTSSSSSATGPNNPNLPGLNGTTPSSNSTIRKPARTSNSSSQLSHTNNSFSGRESPSTSVATSCLVDSATVDPRMVKKIEEQENAIAKLSKQLSQCEMDLKGNIDLVTNLESALNETERNLRKSRLQMNELAKERDKISTQNESLRKELAAATAEVEHVRNNVQVEKAQFENQLGEERRAKENAKKQLEARMEEMQASRMTRKSKFNCF</sequence>
<feature type="compositionally biased region" description="Polar residues" evidence="1">
    <location>
        <begin position="1"/>
        <end position="23"/>
    </location>
</feature>
<proteinExistence type="predicted"/>
<evidence type="ECO:0000313" key="3">
    <source>
        <dbReference type="Proteomes" id="UP000325313"/>
    </source>
</evidence>
<reference evidence="2 3" key="1">
    <citation type="submission" date="2019-05" db="EMBL/GenBank/DDBJ databases">
        <title>Emergence of the Ug99 lineage of the wheat stem rust pathogen through somatic hybridization.</title>
        <authorList>
            <person name="Li F."/>
            <person name="Upadhyaya N.M."/>
            <person name="Sperschneider J."/>
            <person name="Matny O."/>
            <person name="Nguyen-Phuc H."/>
            <person name="Mago R."/>
            <person name="Raley C."/>
            <person name="Miller M.E."/>
            <person name="Silverstein K.A.T."/>
            <person name="Henningsen E."/>
            <person name="Hirsch C.D."/>
            <person name="Visser B."/>
            <person name="Pretorius Z.A."/>
            <person name="Steffenson B.J."/>
            <person name="Schwessinger B."/>
            <person name="Dodds P.N."/>
            <person name="Figueroa M."/>
        </authorList>
    </citation>
    <scope>NUCLEOTIDE SEQUENCE [LARGE SCALE GENOMIC DNA]</scope>
    <source>
        <strain evidence="2 3">Ug99</strain>
    </source>
</reference>
<evidence type="ECO:0000256" key="1">
    <source>
        <dbReference type="SAM" id="MobiDB-lite"/>
    </source>
</evidence>
<feature type="compositionally biased region" description="Low complexity" evidence="1">
    <location>
        <begin position="71"/>
        <end position="92"/>
    </location>
</feature>
<protein>
    <submittedName>
        <fullName evidence="2">Uncharacterized protein</fullName>
    </submittedName>
</protein>
<feature type="region of interest" description="Disordered" evidence="1">
    <location>
        <begin position="240"/>
        <end position="277"/>
    </location>
</feature>
<feature type="region of interest" description="Disordered" evidence="1">
    <location>
        <begin position="1"/>
        <end position="129"/>
    </location>
</feature>
<name>A0A5B0MK02_PUCGR</name>
<feature type="compositionally biased region" description="Polar residues" evidence="1">
    <location>
        <begin position="93"/>
        <end position="129"/>
    </location>
</feature>
<dbReference type="Proteomes" id="UP000325313">
    <property type="component" value="Unassembled WGS sequence"/>
</dbReference>
<gene>
    <name evidence="2" type="ORF">PGTUg99_000897</name>
</gene>
<organism evidence="2 3">
    <name type="scientific">Puccinia graminis f. sp. tritici</name>
    <dbReference type="NCBI Taxonomy" id="56615"/>
    <lineage>
        <taxon>Eukaryota</taxon>
        <taxon>Fungi</taxon>
        <taxon>Dikarya</taxon>
        <taxon>Basidiomycota</taxon>
        <taxon>Pucciniomycotina</taxon>
        <taxon>Pucciniomycetes</taxon>
        <taxon>Pucciniales</taxon>
        <taxon>Pucciniaceae</taxon>
        <taxon>Puccinia</taxon>
    </lineage>
</organism>
<feature type="compositionally biased region" description="Pro residues" evidence="1">
    <location>
        <begin position="52"/>
        <end position="70"/>
    </location>
</feature>